<dbReference type="RefSeq" id="WP_377495670.1">
    <property type="nucleotide sequence ID" value="NZ_JBHMDO010000025.1"/>
</dbReference>
<dbReference type="InterPro" id="IPR010611">
    <property type="entry name" value="3D_dom"/>
</dbReference>
<feature type="region of interest" description="Disordered" evidence="2">
    <location>
        <begin position="53"/>
        <end position="257"/>
    </location>
</feature>
<feature type="compositionally biased region" description="Polar residues" evidence="2">
    <location>
        <begin position="105"/>
        <end position="125"/>
    </location>
</feature>
<dbReference type="InterPro" id="IPR051933">
    <property type="entry name" value="Resuscitation_pf_RpfB"/>
</dbReference>
<dbReference type="Pfam" id="PF06725">
    <property type="entry name" value="3D"/>
    <property type="match status" value="1"/>
</dbReference>
<proteinExistence type="predicted"/>
<reference evidence="4 5" key="1">
    <citation type="submission" date="2024-09" db="EMBL/GenBank/DDBJ databases">
        <authorList>
            <person name="Sun Q."/>
            <person name="Mori K."/>
        </authorList>
    </citation>
    <scope>NUCLEOTIDE SEQUENCE [LARGE SCALE GENOMIC DNA]</scope>
    <source>
        <strain evidence="4 5">TISTR 2452</strain>
    </source>
</reference>
<dbReference type="CDD" id="cd22786">
    <property type="entry name" value="DPBB_YuiC-like"/>
    <property type="match status" value="1"/>
</dbReference>
<sequence>MSLWGNLRVKEEYTQMLTSFLPFKRLIAALAVSAVAVSAASANDVQAMAQTQPAAASAKADKHAEEPEQSSPNGAVKKAAKATVSAGTAKIKTTKANAKHVKRTAGQTAQMKKTAKATNKSGSNQSAKTERKAKKSAKSAKAVKRNKKSENTNHTKHTKHNKSKTNTRKGKKAGSKKTAPAKHAQIKTKKSGATRTVKSKKPDQKTKVAMASRNSKKSSGAKKHSAGSNRAASAAKGSRHRNNGQAAALSSSAVTPKSAKAAPAWSGGKALKHVKVIATGYTAGVESTGKRPGHPQYGITYSGVRVRRDLVSTIAADPKVFPIGTLLYVPGYGYAVVADTGSKIKGKKIDLYFETKKQVYKQWGKRTVTVQVLRRGGGKLTEAWLRSLNDAVIAEKPIPSELLES</sequence>
<name>A0ABV5KQA5_9BACL</name>
<dbReference type="EMBL" id="JBHMDO010000025">
    <property type="protein sequence ID" value="MFB9327407.1"/>
    <property type="molecule type" value="Genomic_DNA"/>
</dbReference>
<dbReference type="Proteomes" id="UP001589747">
    <property type="component" value="Unassembled WGS sequence"/>
</dbReference>
<evidence type="ECO:0000256" key="2">
    <source>
        <dbReference type="SAM" id="MobiDB-lite"/>
    </source>
</evidence>
<evidence type="ECO:0000313" key="4">
    <source>
        <dbReference type="EMBL" id="MFB9327407.1"/>
    </source>
</evidence>
<evidence type="ECO:0000259" key="3">
    <source>
        <dbReference type="Pfam" id="PF06725"/>
    </source>
</evidence>
<accession>A0ABV5KQA5</accession>
<feature type="compositionally biased region" description="Polar residues" evidence="2">
    <location>
        <begin position="243"/>
        <end position="255"/>
    </location>
</feature>
<gene>
    <name evidence="4" type="ORF">ACFFSY_15875</name>
</gene>
<feature type="domain" description="3D" evidence="3">
    <location>
        <begin position="312"/>
        <end position="373"/>
    </location>
</feature>
<comment type="caution">
    <text evidence="4">The sequence shown here is derived from an EMBL/GenBank/DDBJ whole genome shotgun (WGS) entry which is preliminary data.</text>
</comment>
<evidence type="ECO:0000313" key="5">
    <source>
        <dbReference type="Proteomes" id="UP001589747"/>
    </source>
</evidence>
<dbReference type="InterPro" id="IPR036908">
    <property type="entry name" value="RlpA-like_sf"/>
</dbReference>
<protein>
    <submittedName>
        <fullName evidence="4">3D domain-containing protein</fullName>
    </submittedName>
</protein>
<feature type="compositionally biased region" description="Basic residues" evidence="2">
    <location>
        <begin position="131"/>
        <end position="147"/>
    </location>
</feature>
<keyword evidence="1" id="KW-0732">Signal</keyword>
<keyword evidence="5" id="KW-1185">Reference proteome</keyword>
<dbReference type="SUPFAM" id="SSF50685">
    <property type="entry name" value="Barwin-like endoglucanases"/>
    <property type="match status" value="1"/>
</dbReference>
<evidence type="ECO:0000256" key="1">
    <source>
        <dbReference type="ARBA" id="ARBA00022729"/>
    </source>
</evidence>
<feature type="compositionally biased region" description="Low complexity" evidence="2">
    <location>
        <begin position="74"/>
        <end position="96"/>
    </location>
</feature>
<feature type="compositionally biased region" description="Basic residues" evidence="2">
    <location>
        <begin position="154"/>
        <end position="175"/>
    </location>
</feature>
<organism evidence="4 5">
    <name type="scientific">Paenibacillus aurantiacus</name>
    <dbReference type="NCBI Taxonomy" id="1936118"/>
    <lineage>
        <taxon>Bacteria</taxon>
        <taxon>Bacillati</taxon>
        <taxon>Bacillota</taxon>
        <taxon>Bacilli</taxon>
        <taxon>Bacillales</taxon>
        <taxon>Paenibacillaceae</taxon>
        <taxon>Paenibacillus</taxon>
    </lineage>
</organism>
<dbReference type="PANTHER" id="PTHR39160">
    <property type="entry name" value="CELL WALL-BINDING PROTEIN YOCH"/>
    <property type="match status" value="1"/>
</dbReference>
<dbReference type="PANTHER" id="PTHR39160:SF4">
    <property type="entry name" value="RESUSCITATION-PROMOTING FACTOR RPFB"/>
    <property type="match status" value="1"/>
</dbReference>
<feature type="compositionally biased region" description="Basic residues" evidence="2">
    <location>
        <begin position="214"/>
        <end position="225"/>
    </location>
</feature>